<dbReference type="EMBL" id="LBXZ01000011">
    <property type="protein sequence ID" value="KKR39995.1"/>
    <property type="molecule type" value="Genomic_DNA"/>
</dbReference>
<comment type="caution">
    <text evidence="1">The sequence shown here is derived from an EMBL/GenBank/DDBJ whole genome shotgun (WGS) entry which is preliminary data.</text>
</comment>
<evidence type="ECO:0000313" key="2">
    <source>
        <dbReference type="Proteomes" id="UP000034072"/>
    </source>
</evidence>
<organism evidence="1 2">
    <name type="scientific">Candidatus Yanofskybacteria bacterium GW2011_GWE2_40_11</name>
    <dbReference type="NCBI Taxonomy" id="1619033"/>
    <lineage>
        <taxon>Bacteria</taxon>
        <taxon>Candidatus Yanofskyibacteriota</taxon>
    </lineage>
</organism>
<protein>
    <submittedName>
        <fullName evidence="1">Uncharacterized protein</fullName>
    </submittedName>
</protein>
<proteinExistence type="predicted"/>
<dbReference type="AlphaFoldDB" id="A0A0G0SYT3"/>
<gene>
    <name evidence="1" type="ORF">UT75_C0011G0023</name>
</gene>
<accession>A0A0G0SYT3</accession>
<sequence length="165" mass="17668">MKKDTIIWVVVAVLVVLGIWIVSRSDEPTSNNDSQVVLSSTPVSTGVIAKPKATPKVSGETMTYTQAVVAYQGKRIQFNESCQGNPGQVALKKGDKIMLDNRSSMQISLAMDGRENIIPAYGWKIVTVTTANALPYNLGIHCTSSRDSVGNAALINLQASMSQGL</sequence>
<evidence type="ECO:0000313" key="1">
    <source>
        <dbReference type="EMBL" id="KKR39995.1"/>
    </source>
</evidence>
<dbReference type="Proteomes" id="UP000034072">
    <property type="component" value="Unassembled WGS sequence"/>
</dbReference>
<name>A0A0G0SYT3_9BACT</name>
<reference evidence="1 2" key="1">
    <citation type="journal article" date="2015" name="Nature">
        <title>rRNA introns, odd ribosomes, and small enigmatic genomes across a large radiation of phyla.</title>
        <authorList>
            <person name="Brown C.T."/>
            <person name="Hug L.A."/>
            <person name="Thomas B.C."/>
            <person name="Sharon I."/>
            <person name="Castelle C.J."/>
            <person name="Singh A."/>
            <person name="Wilkins M.J."/>
            <person name="Williams K.H."/>
            <person name="Banfield J.F."/>
        </authorList>
    </citation>
    <scope>NUCLEOTIDE SEQUENCE [LARGE SCALE GENOMIC DNA]</scope>
</reference>